<dbReference type="Proteomes" id="UP000703674">
    <property type="component" value="Unassembled WGS sequence"/>
</dbReference>
<dbReference type="RefSeq" id="WP_168138925.1">
    <property type="nucleotide sequence ID" value="NZ_JAAVJR010000008.1"/>
</dbReference>
<evidence type="ECO:0008006" key="3">
    <source>
        <dbReference type="Google" id="ProtNLM"/>
    </source>
</evidence>
<name>A0ABX1D3P6_9FLAO</name>
<sequence length="177" mass="20189">MSISQMNKTGTELFQSYLRNHKDDVRSTAANNYYHVDVVAEAFNEGFSAGEKSGKKEFVNKLIKSRVEELTQKANQVYILTNRVISFIKQKGHAVDSFYINIFHDNPQVVIAVDNDLLINDDFVTQAYSKVFEMKRIFNDLFDCALDMGIMGAAEIDVEALKADGFEYSEDFNKNEE</sequence>
<evidence type="ECO:0000313" key="1">
    <source>
        <dbReference type="EMBL" id="NJW53818.1"/>
    </source>
</evidence>
<accession>A0ABX1D3P6</accession>
<reference evidence="1 2" key="1">
    <citation type="submission" date="2020-03" db="EMBL/GenBank/DDBJ databases">
        <title>Salinimicrobium sp. nov, isolated from SCS.</title>
        <authorList>
            <person name="Cao W.R."/>
        </authorList>
    </citation>
    <scope>NUCLEOTIDE SEQUENCE [LARGE SCALE GENOMIC DNA]</scope>
    <source>
        <strain evidence="2">J15B91</strain>
    </source>
</reference>
<evidence type="ECO:0000313" key="2">
    <source>
        <dbReference type="Proteomes" id="UP000703674"/>
    </source>
</evidence>
<comment type="caution">
    <text evidence="1">The sequence shown here is derived from an EMBL/GenBank/DDBJ whole genome shotgun (WGS) entry which is preliminary data.</text>
</comment>
<organism evidence="1 2">
    <name type="scientific">Salinimicrobium oceani</name>
    <dbReference type="NCBI Taxonomy" id="2722702"/>
    <lineage>
        <taxon>Bacteria</taxon>
        <taxon>Pseudomonadati</taxon>
        <taxon>Bacteroidota</taxon>
        <taxon>Flavobacteriia</taxon>
        <taxon>Flavobacteriales</taxon>
        <taxon>Flavobacteriaceae</taxon>
        <taxon>Salinimicrobium</taxon>
    </lineage>
</organism>
<proteinExistence type="predicted"/>
<protein>
    <recommendedName>
        <fullName evidence="3">Phage protein</fullName>
    </recommendedName>
</protein>
<keyword evidence="2" id="KW-1185">Reference proteome</keyword>
<gene>
    <name evidence="1" type="ORF">HC175_12910</name>
</gene>
<dbReference type="EMBL" id="JAAVJR010000008">
    <property type="protein sequence ID" value="NJW53818.1"/>
    <property type="molecule type" value="Genomic_DNA"/>
</dbReference>